<keyword evidence="2" id="KW-1185">Reference proteome</keyword>
<feature type="compositionally biased region" description="Polar residues" evidence="1">
    <location>
        <begin position="32"/>
        <end position="60"/>
    </location>
</feature>
<accession>A0A915JLR4</accession>
<evidence type="ECO:0000313" key="2">
    <source>
        <dbReference type="Proteomes" id="UP000887565"/>
    </source>
</evidence>
<feature type="region of interest" description="Disordered" evidence="1">
    <location>
        <begin position="32"/>
        <end position="106"/>
    </location>
</feature>
<evidence type="ECO:0000256" key="1">
    <source>
        <dbReference type="SAM" id="MobiDB-lite"/>
    </source>
</evidence>
<dbReference type="WBParaSite" id="nRc.2.0.1.t27125-RA">
    <property type="protein sequence ID" value="nRc.2.0.1.t27125-RA"/>
    <property type="gene ID" value="nRc.2.0.1.g27125"/>
</dbReference>
<name>A0A915JLR4_ROMCU</name>
<protein>
    <submittedName>
        <fullName evidence="3">Uncharacterized protein</fullName>
    </submittedName>
</protein>
<reference evidence="3" key="1">
    <citation type="submission" date="2022-11" db="UniProtKB">
        <authorList>
            <consortium name="WormBaseParasite"/>
        </authorList>
    </citation>
    <scope>IDENTIFICATION</scope>
</reference>
<dbReference type="Proteomes" id="UP000887565">
    <property type="component" value="Unplaced"/>
</dbReference>
<proteinExistence type="predicted"/>
<dbReference type="AlphaFoldDB" id="A0A915JLR4"/>
<evidence type="ECO:0000313" key="3">
    <source>
        <dbReference type="WBParaSite" id="nRc.2.0.1.t27125-RA"/>
    </source>
</evidence>
<sequence>MIFMQDKHALRKKALEREILASEAKANYYLTKSNLSQATRTSASIQKSHSSTTGENTQLPYNPGAVSAGPVYQSLGSHFERETTSLPMRGQKGRMTKAEETAPDEV</sequence>
<organism evidence="2 3">
    <name type="scientific">Romanomermis culicivorax</name>
    <name type="common">Nematode worm</name>
    <dbReference type="NCBI Taxonomy" id="13658"/>
    <lineage>
        <taxon>Eukaryota</taxon>
        <taxon>Metazoa</taxon>
        <taxon>Ecdysozoa</taxon>
        <taxon>Nematoda</taxon>
        <taxon>Enoplea</taxon>
        <taxon>Dorylaimia</taxon>
        <taxon>Mermithida</taxon>
        <taxon>Mermithoidea</taxon>
        <taxon>Mermithidae</taxon>
        <taxon>Romanomermis</taxon>
    </lineage>
</organism>